<dbReference type="AlphaFoldDB" id="A0A4U6UBX0"/>
<evidence type="ECO:0000259" key="1">
    <source>
        <dbReference type="Pfam" id="PF03469"/>
    </source>
</evidence>
<dbReference type="PANTHER" id="PTHR21596">
    <property type="entry name" value="RIBONUCLEASE P SUBUNIT P38"/>
    <property type="match status" value="1"/>
</dbReference>
<name>A0A4U6UBX0_SETVI</name>
<feature type="domain" description="Factor of DNA methylation 1-5/IDN2" evidence="1">
    <location>
        <begin position="1"/>
        <end position="126"/>
    </location>
</feature>
<gene>
    <name evidence="2" type="ORF">SEVIR_5G100050v2</name>
</gene>
<dbReference type="PANTHER" id="PTHR21596:SF51">
    <property type="entry name" value="OS01G0147700 PROTEIN"/>
    <property type="match status" value="1"/>
</dbReference>
<dbReference type="Gramene" id="TKW13420">
    <property type="protein sequence ID" value="TKW13420"/>
    <property type="gene ID" value="SEVIR_5G100050v2"/>
</dbReference>
<keyword evidence="3" id="KW-1185">Reference proteome</keyword>
<dbReference type="InterPro" id="IPR005379">
    <property type="entry name" value="FDM1-5/IDN2_XH"/>
</dbReference>
<dbReference type="EMBL" id="CM016556">
    <property type="protein sequence ID" value="TKW13420.1"/>
    <property type="molecule type" value="Genomic_DNA"/>
</dbReference>
<reference evidence="2" key="1">
    <citation type="submission" date="2019-03" db="EMBL/GenBank/DDBJ databases">
        <title>WGS assembly of Setaria viridis.</title>
        <authorList>
            <person name="Huang P."/>
            <person name="Jenkins J."/>
            <person name="Grimwood J."/>
            <person name="Barry K."/>
            <person name="Healey A."/>
            <person name="Mamidi S."/>
            <person name="Sreedasyam A."/>
            <person name="Shu S."/>
            <person name="Feldman M."/>
            <person name="Wu J."/>
            <person name="Yu Y."/>
            <person name="Chen C."/>
            <person name="Johnson J."/>
            <person name="Rokhsar D."/>
            <person name="Baxter I."/>
            <person name="Schmutz J."/>
            <person name="Brutnell T."/>
            <person name="Kellogg E."/>
        </authorList>
    </citation>
    <scope>NUCLEOTIDE SEQUENCE [LARGE SCALE GENOMIC DNA]</scope>
</reference>
<protein>
    <recommendedName>
        <fullName evidence="1">Factor of DNA methylation 1-5/IDN2 domain-containing protein</fullName>
    </recommendedName>
</protein>
<dbReference type="InterPro" id="IPR045177">
    <property type="entry name" value="FDM1-5/IDN2"/>
</dbReference>
<dbReference type="GO" id="GO:0080188">
    <property type="term" value="P:gene silencing by siRNA-directed DNA methylation"/>
    <property type="evidence" value="ECO:0007669"/>
    <property type="project" value="InterPro"/>
</dbReference>
<proteinExistence type="predicted"/>
<evidence type="ECO:0000313" key="3">
    <source>
        <dbReference type="Proteomes" id="UP000298652"/>
    </source>
</evidence>
<accession>A0A4U6UBX0</accession>
<evidence type="ECO:0000313" key="2">
    <source>
        <dbReference type="EMBL" id="TKW13420.1"/>
    </source>
</evidence>
<sequence length="138" mass="16175">MGELNEKPFQDACKRKYGDDDYQMRAAELVSTWQEELKNPFWHPFMIVQVNGEHKEFLDDDDPKLKFLLIEYGEDVCNAVKAALMEMNEYNPSGRYVVPELWNFGEGWRATMEEVLKHLFGQMKRETTQGPQAHQATK</sequence>
<dbReference type="Proteomes" id="UP000298652">
    <property type="component" value="Chromosome 5"/>
</dbReference>
<organism evidence="2 3">
    <name type="scientific">Setaria viridis</name>
    <name type="common">Green bristlegrass</name>
    <name type="synonym">Setaria italica subsp. viridis</name>
    <dbReference type="NCBI Taxonomy" id="4556"/>
    <lineage>
        <taxon>Eukaryota</taxon>
        <taxon>Viridiplantae</taxon>
        <taxon>Streptophyta</taxon>
        <taxon>Embryophyta</taxon>
        <taxon>Tracheophyta</taxon>
        <taxon>Spermatophyta</taxon>
        <taxon>Magnoliopsida</taxon>
        <taxon>Liliopsida</taxon>
        <taxon>Poales</taxon>
        <taxon>Poaceae</taxon>
        <taxon>PACMAD clade</taxon>
        <taxon>Panicoideae</taxon>
        <taxon>Panicodae</taxon>
        <taxon>Paniceae</taxon>
        <taxon>Cenchrinae</taxon>
        <taxon>Setaria</taxon>
    </lineage>
</organism>
<dbReference type="OMA" id="VKKCCAK"/>
<dbReference type="Pfam" id="PF03469">
    <property type="entry name" value="XH"/>
    <property type="match status" value="1"/>
</dbReference>